<sequence>MDPQSDVCADCTALFPQWASVNRGVLLCDECSAIHRQLGRHISQVKHLKKSRWRLTQLDMVRYLAAACANRYWEHVLYEPMLAGQHAARSTAPEGSNKQPATISSRKPKPADPMHPTKTDFIREKYLFLGFFKKPRNLNLDDLNQQLHASVRTGVLETSLYLLALGANPNFIHPAKGTSPMHVACHYGQLGQVEVLLAYGADVRVRDALGQTPVDVALERALSTADATGTMSSSSLTYEQKLRFAWSPLVDTLVNAYYEVTDGLAYFLTRRVPDHRSALLGSAASTIVSSPVLPKRTDSLKMRNGESVAAHQKLEQLSPTACKGPRNGHFLISSSLLKIPGEPSGDGTSSADAWMQEARRRLTQLPNLAFEDLCIDVYDEADRRLMNSYLETSDSSSVLGQMTDNGFSNGPRVNGGDTANFHKPSTVGSATGRGSLTLYFLPPNTSYSSIRNQARQKLGRLSAVEFHTLVLDLLTEISARLLPLFPPVPTTISPPQPSRTERSQPSQRHPYSNYLPADSVAGLISDDIHTSVSSRLAPLPPPPLLESPGVPGVNSDAPTESPTESITPMSNGEPDFRKDATGASVTEPHPGKRKRAINQKGQRVHGDDPVYDQVAAESDIFTSLSTVGSPDPQSLTLSSCSVLNETGIPDFAEPKIVDSPSDDSRGDNIATIREPVVSDGVESSKSPSSRPSSPEPFSPHVSTELSVTSRPGPIPGSRRLHLSHTSRLVQHRASVPASQSPSSRLSTELMNLSPILEAANLATESPINRRLTSADQPRTVPDNSKHFVQPCCVAARNEVDRLRKENAALRIQVSDLQSSKEMVENRLNNLELRMRQVDSIVDALREEKSALLAAFSAGMVKSHSPPRQHQCSDGSGPLSQPNSSREYQAVHVPGRLEKLQSTPAPAEDYEMDSDRPDDDKQEESGNYSVGSHCLDSGILLRQGIIQRSGGGSRGGSPAASTSTPSHLPSAPGLFTGPSTKSSVPHAGPSVVVNAGHPNAKPAVGSYVNVSPMVTPPQVGPKPPGAGRLITISTHTPTMTAQATSTVGGGDYVAPNSTGSASPAPVPLTGESSGRVSAQMHASAKQPHPSGARCSPALQSQRAQILSSTAALPDYDSVSSTTQPTHVSTSRLIIPSTPAVHKTDSWQNPTSDRVVRCVEAIIVRIRVMVQLTNGDRTGDFVQCSLAIQSAVRDILSLFPPITDCSTNVASALADLASASQSLRPHCELIAQKLSAIPLAQRQCSAVPKSLAPEVNTLIRYAHQIAKSAKELLALFQKSS</sequence>
<keyword evidence="1" id="KW-0343">GTPase activation</keyword>
<evidence type="ECO:0000256" key="2">
    <source>
        <dbReference type="ARBA" id="ARBA00022723"/>
    </source>
</evidence>
<keyword evidence="12" id="KW-0808">Transferase</keyword>
<keyword evidence="9" id="KW-0175">Coiled coil</keyword>
<evidence type="ECO:0000256" key="8">
    <source>
        <dbReference type="PROSITE-ProRule" id="PRU00288"/>
    </source>
</evidence>
<feature type="region of interest" description="Disordered" evidence="10">
    <location>
        <begin position="533"/>
        <end position="606"/>
    </location>
</feature>
<dbReference type="InterPro" id="IPR037278">
    <property type="entry name" value="ARFGAP/RecO"/>
</dbReference>
<dbReference type="GO" id="GO:0016301">
    <property type="term" value="F:kinase activity"/>
    <property type="evidence" value="ECO:0007669"/>
    <property type="project" value="UniProtKB-KW"/>
</dbReference>
<dbReference type="GO" id="GO:0098793">
    <property type="term" value="C:presynapse"/>
    <property type="evidence" value="ECO:0007669"/>
    <property type="project" value="GOC"/>
</dbReference>
<dbReference type="GO" id="GO:0005096">
    <property type="term" value="F:GTPase activator activity"/>
    <property type="evidence" value="ECO:0007669"/>
    <property type="project" value="UniProtKB-KW"/>
</dbReference>
<feature type="region of interest" description="Disordered" evidence="10">
    <location>
        <begin position="725"/>
        <end position="744"/>
    </location>
</feature>
<reference evidence="12 13" key="1">
    <citation type="journal article" date="2019" name="Gigascience">
        <title>Whole-genome sequence of the oriental lung fluke Paragonimus westermani.</title>
        <authorList>
            <person name="Oey H."/>
            <person name="Zakrzewski M."/>
            <person name="Narain K."/>
            <person name="Devi K.R."/>
            <person name="Agatsuma T."/>
            <person name="Nawaratna S."/>
            <person name="Gobert G.N."/>
            <person name="Jones M.K."/>
            <person name="Ragan M.A."/>
            <person name="McManus D.P."/>
            <person name="Krause L."/>
        </authorList>
    </citation>
    <scope>NUCLEOTIDE SEQUENCE [LARGE SCALE GENOMIC DNA]</scope>
    <source>
        <strain evidence="12 13">IND2009</strain>
    </source>
</reference>
<dbReference type="SUPFAM" id="SSF48403">
    <property type="entry name" value="Ankyrin repeat"/>
    <property type="match status" value="1"/>
</dbReference>
<dbReference type="Pfam" id="PF08518">
    <property type="entry name" value="GIT_SHD"/>
    <property type="match status" value="2"/>
</dbReference>
<feature type="region of interest" description="Disordered" evidence="10">
    <location>
        <begin position="88"/>
        <end position="117"/>
    </location>
</feature>
<feature type="compositionally biased region" description="Pro residues" evidence="10">
    <location>
        <begin position="486"/>
        <end position="497"/>
    </location>
</feature>
<dbReference type="InterPro" id="IPR022018">
    <property type="entry name" value="GIT1_C"/>
</dbReference>
<comment type="caution">
    <text evidence="12">The sequence shown here is derived from an EMBL/GenBank/DDBJ whole genome shotgun (WGS) entry which is preliminary data.</text>
</comment>
<feature type="region of interest" description="Disordered" evidence="10">
    <location>
        <begin position="651"/>
        <end position="719"/>
    </location>
</feature>
<dbReference type="PANTHER" id="PTHR46097">
    <property type="entry name" value="G PROTEIN-COUPLED RECEPTOR KINASE INTERACTING ARFGAP"/>
    <property type="match status" value="1"/>
</dbReference>
<feature type="compositionally biased region" description="Polar residues" evidence="10">
    <location>
        <begin position="865"/>
        <end position="886"/>
    </location>
</feature>
<keyword evidence="3" id="KW-0677">Repeat</keyword>
<evidence type="ECO:0000256" key="10">
    <source>
        <dbReference type="SAM" id="MobiDB-lite"/>
    </source>
</evidence>
<feature type="compositionally biased region" description="Low complexity" evidence="10">
    <location>
        <begin position="683"/>
        <end position="692"/>
    </location>
</feature>
<dbReference type="Gene3D" id="1.10.220.150">
    <property type="entry name" value="Arf GTPase activating protein"/>
    <property type="match status" value="1"/>
</dbReference>
<feature type="repeat" description="ANK" evidence="7">
    <location>
        <begin position="176"/>
        <end position="208"/>
    </location>
</feature>
<dbReference type="CDD" id="cd08833">
    <property type="entry name" value="ArfGap_GIT"/>
    <property type="match status" value="1"/>
</dbReference>
<feature type="region of interest" description="Disordered" evidence="10">
    <location>
        <begin position="486"/>
        <end position="515"/>
    </location>
</feature>
<proteinExistence type="predicted"/>
<dbReference type="AlphaFoldDB" id="A0A5J4NRE1"/>
<evidence type="ECO:0000256" key="5">
    <source>
        <dbReference type="ARBA" id="ARBA00022833"/>
    </source>
</evidence>
<dbReference type="InterPro" id="IPR047161">
    <property type="entry name" value="GIT-like"/>
</dbReference>
<evidence type="ECO:0000256" key="4">
    <source>
        <dbReference type="ARBA" id="ARBA00022771"/>
    </source>
</evidence>
<dbReference type="Pfam" id="PF01412">
    <property type="entry name" value="ArfGap"/>
    <property type="match status" value="1"/>
</dbReference>
<feature type="domain" description="Arf-GAP" evidence="11">
    <location>
        <begin position="1"/>
        <end position="126"/>
    </location>
</feature>
<dbReference type="SUPFAM" id="SSF57863">
    <property type="entry name" value="ArfGap/RecO-like zinc finger"/>
    <property type="match status" value="1"/>
</dbReference>
<dbReference type="GO" id="GO:0032012">
    <property type="term" value="P:regulation of ARF protein signal transduction"/>
    <property type="evidence" value="ECO:0007669"/>
    <property type="project" value="InterPro"/>
</dbReference>
<keyword evidence="5" id="KW-0862">Zinc</keyword>
<dbReference type="EMBL" id="QNGE01001368">
    <property type="protein sequence ID" value="KAA3677730.1"/>
    <property type="molecule type" value="Genomic_DNA"/>
</dbReference>
<evidence type="ECO:0000313" key="13">
    <source>
        <dbReference type="Proteomes" id="UP000324629"/>
    </source>
</evidence>
<dbReference type="Gene3D" id="1.20.120.330">
    <property type="entry name" value="Nucleotidyltransferases domain 2"/>
    <property type="match status" value="1"/>
</dbReference>
<dbReference type="GO" id="GO:0008270">
    <property type="term" value="F:zinc ion binding"/>
    <property type="evidence" value="ECO:0007669"/>
    <property type="project" value="UniProtKB-KW"/>
</dbReference>
<evidence type="ECO:0000256" key="6">
    <source>
        <dbReference type="ARBA" id="ARBA00023043"/>
    </source>
</evidence>
<dbReference type="PRINTS" id="PR00405">
    <property type="entry name" value="REVINTRACTNG"/>
</dbReference>
<evidence type="ECO:0000256" key="1">
    <source>
        <dbReference type="ARBA" id="ARBA00022468"/>
    </source>
</evidence>
<evidence type="ECO:0000313" key="12">
    <source>
        <dbReference type="EMBL" id="KAA3677730.1"/>
    </source>
</evidence>
<feature type="region of interest" description="Disordered" evidence="10">
    <location>
        <begin position="860"/>
        <end position="932"/>
    </location>
</feature>
<keyword evidence="4 8" id="KW-0863">Zinc-finger</keyword>
<dbReference type="GO" id="GO:0008277">
    <property type="term" value="P:regulation of G protein-coupled receptor signaling pathway"/>
    <property type="evidence" value="ECO:0007669"/>
    <property type="project" value="TreeGrafter"/>
</dbReference>
<dbReference type="GO" id="GO:0007420">
    <property type="term" value="P:brain development"/>
    <property type="evidence" value="ECO:0007669"/>
    <property type="project" value="InterPro"/>
</dbReference>
<keyword evidence="13" id="KW-1185">Reference proteome</keyword>
<keyword evidence="12" id="KW-0675">Receptor</keyword>
<dbReference type="InterPro" id="IPR013724">
    <property type="entry name" value="GIT_SHD"/>
</dbReference>
<evidence type="ECO:0000256" key="7">
    <source>
        <dbReference type="PROSITE-ProRule" id="PRU00023"/>
    </source>
</evidence>
<dbReference type="InterPro" id="IPR038508">
    <property type="entry name" value="ArfGAP_dom_sf"/>
</dbReference>
<protein>
    <submittedName>
        <fullName evidence="12">G protein-coupled receptor kinase interactor 2</fullName>
    </submittedName>
</protein>
<dbReference type="InterPro" id="IPR002110">
    <property type="entry name" value="Ankyrin_rpt"/>
</dbReference>
<dbReference type="PANTHER" id="PTHR46097:SF3">
    <property type="entry name" value="ARF GTPASE-ACTIVATING PROTEIN GIT"/>
    <property type="match status" value="1"/>
</dbReference>
<dbReference type="SMART" id="SM00248">
    <property type="entry name" value="ANK"/>
    <property type="match status" value="2"/>
</dbReference>
<feature type="compositionally biased region" description="Polar residues" evidence="10">
    <location>
        <begin position="700"/>
        <end position="709"/>
    </location>
</feature>
<dbReference type="PROSITE" id="PS50088">
    <property type="entry name" value="ANK_REPEAT"/>
    <property type="match status" value="1"/>
</dbReference>
<dbReference type="PROSITE" id="PS50297">
    <property type="entry name" value="ANK_REP_REGION"/>
    <property type="match status" value="1"/>
</dbReference>
<feature type="region of interest" description="Disordered" evidence="10">
    <location>
        <begin position="1049"/>
        <end position="1099"/>
    </location>
</feature>
<accession>A0A5J4NRE1</accession>
<name>A0A5J4NRE1_9TREM</name>
<feature type="region of interest" description="Disordered" evidence="10">
    <location>
        <begin position="946"/>
        <end position="995"/>
    </location>
</feature>
<dbReference type="Proteomes" id="UP000324629">
    <property type="component" value="Unassembled WGS sequence"/>
</dbReference>
<dbReference type="InterPro" id="IPR036770">
    <property type="entry name" value="Ankyrin_rpt-contain_sf"/>
</dbReference>
<feature type="compositionally biased region" description="Polar residues" evidence="10">
    <location>
        <begin position="93"/>
        <end position="105"/>
    </location>
</feature>
<feature type="compositionally biased region" description="Basic and acidic residues" evidence="10">
    <location>
        <begin position="652"/>
        <end position="666"/>
    </location>
</feature>
<dbReference type="GO" id="GO:0036465">
    <property type="term" value="P:synaptic vesicle recycling"/>
    <property type="evidence" value="ECO:0007669"/>
    <property type="project" value="TreeGrafter"/>
</dbReference>
<gene>
    <name evidence="12" type="ORF">DEA37_0009189</name>
</gene>
<evidence type="ECO:0000256" key="9">
    <source>
        <dbReference type="SAM" id="Coils"/>
    </source>
</evidence>
<keyword evidence="12" id="KW-0418">Kinase</keyword>
<dbReference type="GO" id="GO:0031267">
    <property type="term" value="F:small GTPase binding"/>
    <property type="evidence" value="ECO:0007669"/>
    <property type="project" value="TreeGrafter"/>
</dbReference>
<feature type="compositionally biased region" description="Polar residues" evidence="10">
    <location>
        <begin position="556"/>
        <end position="570"/>
    </location>
</feature>
<dbReference type="Pfam" id="PF12205">
    <property type="entry name" value="GIT1_C"/>
    <property type="match status" value="1"/>
</dbReference>
<dbReference type="Pfam" id="PF13857">
    <property type="entry name" value="Ank_5"/>
    <property type="match status" value="1"/>
</dbReference>
<dbReference type="SMART" id="SM00555">
    <property type="entry name" value="GIT"/>
    <property type="match status" value="2"/>
</dbReference>
<evidence type="ECO:0000256" key="3">
    <source>
        <dbReference type="ARBA" id="ARBA00022737"/>
    </source>
</evidence>
<dbReference type="PROSITE" id="PS50115">
    <property type="entry name" value="ARFGAP"/>
    <property type="match status" value="1"/>
</dbReference>
<evidence type="ECO:0000259" key="11">
    <source>
        <dbReference type="PROSITE" id="PS50115"/>
    </source>
</evidence>
<organism evidence="12 13">
    <name type="scientific">Paragonimus westermani</name>
    <dbReference type="NCBI Taxonomy" id="34504"/>
    <lineage>
        <taxon>Eukaryota</taxon>
        <taxon>Metazoa</taxon>
        <taxon>Spiralia</taxon>
        <taxon>Lophotrochozoa</taxon>
        <taxon>Platyhelminthes</taxon>
        <taxon>Trematoda</taxon>
        <taxon>Digenea</taxon>
        <taxon>Plagiorchiida</taxon>
        <taxon>Troglotremata</taxon>
        <taxon>Troglotrematidae</taxon>
        <taxon>Paragonimus</taxon>
    </lineage>
</organism>
<keyword evidence="2" id="KW-0479">Metal-binding</keyword>
<feature type="coiled-coil region" evidence="9">
    <location>
        <begin position="792"/>
        <end position="847"/>
    </location>
</feature>
<keyword evidence="6 7" id="KW-0040">ANK repeat</keyword>
<dbReference type="SMART" id="SM00105">
    <property type="entry name" value="ArfGap"/>
    <property type="match status" value="1"/>
</dbReference>
<dbReference type="Gene3D" id="1.25.40.20">
    <property type="entry name" value="Ankyrin repeat-containing domain"/>
    <property type="match status" value="1"/>
</dbReference>
<dbReference type="InterPro" id="IPR001164">
    <property type="entry name" value="ArfGAP_dom"/>
</dbReference>